<comment type="catalytic activity">
    <reaction evidence="1">
        <text>ATP + protein L-histidine = ADP + protein N-phospho-L-histidine.</text>
        <dbReference type="EC" id="2.7.13.3"/>
    </reaction>
</comment>
<dbReference type="PANTHER" id="PTHR41523:SF7">
    <property type="entry name" value="HISTIDINE KINASE"/>
    <property type="match status" value="1"/>
</dbReference>
<proteinExistence type="predicted"/>
<keyword evidence="5" id="KW-0547">Nucleotide-binding</keyword>
<keyword evidence="3" id="KW-0597">Phosphoprotein</keyword>
<dbReference type="Proteomes" id="UP000244069">
    <property type="component" value="Unassembled WGS sequence"/>
</dbReference>
<evidence type="ECO:0000313" key="10">
    <source>
        <dbReference type="Proteomes" id="UP000244069"/>
    </source>
</evidence>
<protein>
    <recommendedName>
        <fullName evidence="2">histidine kinase</fullName>
        <ecNumber evidence="2">2.7.13.3</ecNumber>
    </recommendedName>
</protein>
<dbReference type="Pfam" id="PF07536">
    <property type="entry name" value="HWE_HK"/>
    <property type="match status" value="1"/>
</dbReference>
<dbReference type="Gene3D" id="3.30.565.10">
    <property type="entry name" value="Histidine kinase-like ATPase, C-terminal domain"/>
    <property type="match status" value="1"/>
</dbReference>
<dbReference type="GO" id="GO:0005524">
    <property type="term" value="F:ATP binding"/>
    <property type="evidence" value="ECO:0007669"/>
    <property type="project" value="UniProtKB-KW"/>
</dbReference>
<evidence type="ECO:0000256" key="2">
    <source>
        <dbReference type="ARBA" id="ARBA00012438"/>
    </source>
</evidence>
<dbReference type="InterPro" id="IPR011102">
    <property type="entry name" value="Sig_transdc_His_kinase_HWE"/>
</dbReference>
<keyword evidence="7" id="KW-0067">ATP-binding</keyword>
<dbReference type="OrthoDB" id="9816309at2"/>
<sequence>MPEPEQGGMELPAIIHAPLGRDAENIAAELAVSDIAARICGDGPSLRRALSNAAVQPFQSIIISQEGAGPDTAEALIALKSEEPSWSNVPVLFLVTDPENPPPACRALDRADPAVNYIMLKRPVRADLLRAVAVNYRQTRARQFETRDLLQRLTEAEERQRFLLSELRHRTRNAMAVLQGVFRLSARRAQSVDELSEAFSRRLSSMAQAHDTLSGDQPGGVLRDIIREQVEPYTIDPAQLELEGDEIRLPGKLSFDLAVVLHELATNAAKYGALSVAQGFIRVHWTIDAGAVELTWRECDGPPVEVPSRKGLGSQLIEGMNFPAGSHAESTFEPEGLVWHATISLPETGAR</sequence>
<keyword evidence="10" id="KW-1185">Reference proteome</keyword>
<accession>A0A2T6ACP3</accession>
<dbReference type="PANTHER" id="PTHR41523">
    <property type="entry name" value="TWO-COMPONENT SYSTEM SENSOR PROTEIN"/>
    <property type="match status" value="1"/>
</dbReference>
<comment type="caution">
    <text evidence="9">The sequence shown here is derived from an EMBL/GenBank/DDBJ whole genome shotgun (WGS) entry which is preliminary data.</text>
</comment>
<name>A0A2T6ACP3_9RHOB</name>
<keyword evidence="6 9" id="KW-0418">Kinase</keyword>
<dbReference type="SMART" id="SM00911">
    <property type="entry name" value="HWE_HK"/>
    <property type="match status" value="1"/>
</dbReference>
<keyword evidence="4" id="KW-0808">Transferase</keyword>
<evidence type="ECO:0000259" key="8">
    <source>
        <dbReference type="SMART" id="SM00911"/>
    </source>
</evidence>
<reference evidence="9 10" key="1">
    <citation type="submission" date="2018-04" db="EMBL/GenBank/DDBJ databases">
        <title>Genomic Encyclopedia of Archaeal and Bacterial Type Strains, Phase II (KMG-II): from individual species to whole genera.</title>
        <authorList>
            <person name="Goeker M."/>
        </authorList>
    </citation>
    <scope>NUCLEOTIDE SEQUENCE [LARGE SCALE GENOMIC DNA]</scope>
    <source>
        <strain evidence="9 10">DSM 29329</strain>
    </source>
</reference>
<evidence type="ECO:0000256" key="5">
    <source>
        <dbReference type="ARBA" id="ARBA00022741"/>
    </source>
</evidence>
<dbReference type="EMBL" id="QBKN01000028">
    <property type="protein sequence ID" value="PTX41546.1"/>
    <property type="molecule type" value="Genomic_DNA"/>
</dbReference>
<evidence type="ECO:0000256" key="1">
    <source>
        <dbReference type="ARBA" id="ARBA00000085"/>
    </source>
</evidence>
<evidence type="ECO:0000313" key="9">
    <source>
        <dbReference type="EMBL" id="PTX41546.1"/>
    </source>
</evidence>
<dbReference type="InterPro" id="IPR036890">
    <property type="entry name" value="HATPase_C_sf"/>
</dbReference>
<gene>
    <name evidence="9" type="ORF">C8N44_12830</name>
</gene>
<evidence type="ECO:0000256" key="6">
    <source>
        <dbReference type="ARBA" id="ARBA00022777"/>
    </source>
</evidence>
<organism evidence="9 10">
    <name type="scientific">Allosediminivita pacifica</name>
    <dbReference type="NCBI Taxonomy" id="1267769"/>
    <lineage>
        <taxon>Bacteria</taxon>
        <taxon>Pseudomonadati</taxon>
        <taxon>Pseudomonadota</taxon>
        <taxon>Alphaproteobacteria</taxon>
        <taxon>Rhodobacterales</taxon>
        <taxon>Paracoccaceae</taxon>
        <taxon>Allosediminivita</taxon>
    </lineage>
</organism>
<evidence type="ECO:0000256" key="7">
    <source>
        <dbReference type="ARBA" id="ARBA00022840"/>
    </source>
</evidence>
<evidence type="ECO:0000256" key="3">
    <source>
        <dbReference type="ARBA" id="ARBA00022553"/>
    </source>
</evidence>
<dbReference type="GO" id="GO:0004673">
    <property type="term" value="F:protein histidine kinase activity"/>
    <property type="evidence" value="ECO:0007669"/>
    <property type="project" value="UniProtKB-EC"/>
</dbReference>
<evidence type="ECO:0000256" key="4">
    <source>
        <dbReference type="ARBA" id="ARBA00022679"/>
    </source>
</evidence>
<dbReference type="EC" id="2.7.13.3" evidence="2"/>
<feature type="domain" description="Signal transduction histidine kinase HWE region" evidence="8">
    <location>
        <begin position="166"/>
        <end position="246"/>
    </location>
</feature>
<dbReference type="AlphaFoldDB" id="A0A2T6ACP3"/>
<dbReference type="RefSeq" id="WP_146178873.1">
    <property type="nucleotide sequence ID" value="NZ_BMEZ01000026.1"/>
</dbReference>